<organism evidence="12 13">
    <name type="scientific">Reyranella soli</name>
    <dbReference type="NCBI Taxonomy" id="1230389"/>
    <lineage>
        <taxon>Bacteria</taxon>
        <taxon>Pseudomonadati</taxon>
        <taxon>Pseudomonadota</taxon>
        <taxon>Alphaproteobacteria</taxon>
        <taxon>Hyphomicrobiales</taxon>
        <taxon>Reyranellaceae</taxon>
        <taxon>Reyranella</taxon>
    </lineage>
</organism>
<dbReference type="OrthoDB" id="9783047at2"/>
<gene>
    <name evidence="12" type="ORF">RSO01_01010</name>
</gene>
<evidence type="ECO:0000313" key="12">
    <source>
        <dbReference type="EMBL" id="GEP52935.1"/>
    </source>
</evidence>
<evidence type="ECO:0000313" key="13">
    <source>
        <dbReference type="Proteomes" id="UP000321058"/>
    </source>
</evidence>
<dbReference type="InterPro" id="IPR058627">
    <property type="entry name" value="MdtA-like_C"/>
</dbReference>
<evidence type="ECO:0000256" key="2">
    <source>
        <dbReference type="ARBA" id="ARBA00009477"/>
    </source>
</evidence>
<feature type="coiled-coil region" evidence="7">
    <location>
        <begin position="127"/>
        <end position="192"/>
    </location>
</feature>
<keyword evidence="4" id="KW-1003">Cell membrane</keyword>
<dbReference type="EMBL" id="BKAJ01000003">
    <property type="protein sequence ID" value="GEP52935.1"/>
    <property type="molecule type" value="Genomic_DNA"/>
</dbReference>
<name>A0A512N1S4_9HYPH</name>
<keyword evidence="6" id="KW-0472">Membrane</keyword>
<evidence type="ECO:0000256" key="4">
    <source>
        <dbReference type="ARBA" id="ARBA00022475"/>
    </source>
</evidence>
<feature type="domain" description="Multidrug resistance protein MdtA-like beta-barrel" evidence="10">
    <location>
        <begin position="243"/>
        <end position="321"/>
    </location>
</feature>
<evidence type="ECO:0000259" key="11">
    <source>
        <dbReference type="Pfam" id="PF25967"/>
    </source>
</evidence>
<keyword evidence="7" id="KW-0175">Coiled coil</keyword>
<feature type="domain" description="Multidrug resistance protein MdtA-like alpha-helical hairpin" evidence="8">
    <location>
        <begin position="134"/>
        <end position="203"/>
    </location>
</feature>
<dbReference type="Gene3D" id="2.40.50.100">
    <property type="match status" value="1"/>
</dbReference>
<dbReference type="SUPFAM" id="SSF111369">
    <property type="entry name" value="HlyD-like secretion proteins"/>
    <property type="match status" value="1"/>
</dbReference>
<keyword evidence="13" id="KW-1185">Reference proteome</keyword>
<reference evidence="12 13" key="1">
    <citation type="submission" date="2019-07" db="EMBL/GenBank/DDBJ databases">
        <title>Whole genome shotgun sequence of Reyranella soli NBRC 108950.</title>
        <authorList>
            <person name="Hosoyama A."/>
            <person name="Uohara A."/>
            <person name="Ohji S."/>
            <person name="Ichikawa N."/>
        </authorList>
    </citation>
    <scope>NUCLEOTIDE SEQUENCE [LARGE SCALE GENOMIC DNA]</scope>
    <source>
        <strain evidence="12 13">NBRC 108950</strain>
    </source>
</reference>
<evidence type="ECO:0000259" key="8">
    <source>
        <dbReference type="Pfam" id="PF25876"/>
    </source>
</evidence>
<dbReference type="GO" id="GO:1990281">
    <property type="term" value="C:efflux pump complex"/>
    <property type="evidence" value="ECO:0007669"/>
    <property type="project" value="TreeGrafter"/>
</dbReference>
<dbReference type="Proteomes" id="UP000321058">
    <property type="component" value="Unassembled WGS sequence"/>
</dbReference>
<keyword evidence="3" id="KW-0813">Transport</keyword>
<dbReference type="Pfam" id="PF25944">
    <property type="entry name" value="Beta-barrel_RND"/>
    <property type="match status" value="1"/>
</dbReference>
<keyword evidence="5" id="KW-0997">Cell inner membrane</keyword>
<evidence type="ECO:0000259" key="9">
    <source>
        <dbReference type="Pfam" id="PF25917"/>
    </source>
</evidence>
<comment type="similarity">
    <text evidence="2">Belongs to the membrane fusion protein (MFP) (TC 8.A.1) family.</text>
</comment>
<feature type="domain" description="Multidrug resistance protein MdtA-like barrel-sandwich hybrid" evidence="9">
    <location>
        <begin position="95"/>
        <end position="231"/>
    </location>
</feature>
<dbReference type="AlphaFoldDB" id="A0A512N1S4"/>
<comment type="caution">
    <text evidence="12">The sequence shown here is derived from an EMBL/GenBank/DDBJ whole genome shotgun (WGS) entry which is preliminary data.</text>
</comment>
<dbReference type="InterPro" id="IPR058624">
    <property type="entry name" value="MdtA-like_HH"/>
</dbReference>
<feature type="domain" description="Multidrug resistance protein MdtA-like C-terminal permuted SH3" evidence="11">
    <location>
        <begin position="328"/>
        <end position="384"/>
    </location>
</feature>
<accession>A0A512N1S4</accession>
<dbReference type="PANTHER" id="PTHR30469">
    <property type="entry name" value="MULTIDRUG RESISTANCE PROTEIN MDTA"/>
    <property type="match status" value="1"/>
</dbReference>
<comment type="subcellular location">
    <subcellularLocation>
        <location evidence="1">Cell membrane</location>
    </subcellularLocation>
</comment>
<evidence type="ECO:0000256" key="6">
    <source>
        <dbReference type="ARBA" id="ARBA00023136"/>
    </source>
</evidence>
<evidence type="ECO:0000256" key="7">
    <source>
        <dbReference type="SAM" id="Coils"/>
    </source>
</evidence>
<dbReference type="Pfam" id="PF25917">
    <property type="entry name" value="BSH_RND"/>
    <property type="match status" value="1"/>
</dbReference>
<dbReference type="NCBIfam" id="TIGR01730">
    <property type="entry name" value="RND_mfp"/>
    <property type="match status" value="1"/>
</dbReference>
<evidence type="ECO:0000256" key="5">
    <source>
        <dbReference type="ARBA" id="ARBA00022519"/>
    </source>
</evidence>
<dbReference type="Gene3D" id="2.40.30.170">
    <property type="match status" value="1"/>
</dbReference>
<dbReference type="InterPro" id="IPR058625">
    <property type="entry name" value="MdtA-like_BSH"/>
</dbReference>
<protein>
    <submittedName>
        <fullName evidence="12">RND transporter</fullName>
    </submittedName>
</protein>
<dbReference type="Pfam" id="PF25876">
    <property type="entry name" value="HH_MFP_RND"/>
    <property type="match status" value="1"/>
</dbReference>
<dbReference type="InterPro" id="IPR058626">
    <property type="entry name" value="MdtA-like_b-barrel"/>
</dbReference>
<evidence type="ECO:0000256" key="1">
    <source>
        <dbReference type="ARBA" id="ARBA00004236"/>
    </source>
</evidence>
<proteinExistence type="inferred from homology"/>
<evidence type="ECO:0000256" key="3">
    <source>
        <dbReference type="ARBA" id="ARBA00022448"/>
    </source>
</evidence>
<sequence length="413" mass="43127">MRMVRVAVFAVIAVAVGGAGYFYRDEVAQRLGLGAFASAAEKGSAASPAAAAQPQGRRGRLNPGGPVPVVVTKVAKKPLPIVIEAVGTVQAIASIQIKPRLDSQIMKVNVEEGALVKEGDVLFELDARTLKAQLGQIEAQIRKDQAQVAQAKRDVSRYEELLSKNAGTVVNRDTAQTTLKAAEAQLEADEAAKASVMTSLTYTEIRAPVSGRIGSISSKAGTVVRVGDNTAASSLATINQVDPIYVAFAIPQVFLPDIRAAMAKGDVKVNALIDDNRKQSGVIAFLENTVDPLTGTVTAKARINNATEGLWPGQFVKVEVILGIEPEAIAVPAPAIQLGPQGPYLFVVKDGVAELRNVVIKRTQGGESVIGKGLEGGEQVVTDGQLRLVNGANVGIRPATPETPSTAAAPPRG</sequence>
<dbReference type="InterPro" id="IPR006143">
    <property type="entry name" value="RND_pump_MFP"/>
</dbReference>
<evidence type="ECO:0000259" key="10">
    <source>
        <dbReference type="Pfam" id="PF25944"/>
    </source>
</evidence>
<dbReference type="Gene3D" id="1.10.287.470">
    <property type="entry name" value="Helix hairpin bin"/>
    <property type="match status" value="1"/>
</dbReference>
<dbReference type="GO" id="GO:0015562">
    <property type="term" value="F:efflux transmembrane transporter activity"/>
    <property type="evidence" value="ECO:0007669"/>
    <property type="project" value="TreeGrafter"/>
</dbReference>
<dbReference type="PANTHER" id="PTHR30469:SF36">
    <property type="entry name" value="BLL3903 PROTEIN"/>
    <property type="match status" value="1"/>
</dbReference>
<dbReference type="Pfam" id="PF25967">
    <property type="entry name" value="RND-MFP_C"/>
    <property type="match status" value="1"/>
</dbReference>
<dbReference type="Gene3D" id="2.40.420.20">
    <property type="match status" value="1"/>
</dbReference>